<organism evidence="2 3">
    <name type="scientific">Sphingomonas hylomeconis</name>
    <dbReference type="NCBI Taxonomy" id="1395958"/>
    <lineage>
        <taxon>Bacteria</taxon>
        <taxon>Pseudomonadati</taxon>
        <taxon>Pseudomonadota</taxon>
        <taxon>Alphaproteobacteria</taxon>
        <taxon>Sphingomonadales</taxon>
        <taxon>Sphingomonadaceae</taxon>
        <taxon>Sphingomonas</taxon>
    </lineage>
</organism>
<comment type="caution">
    <text evidence="2">The sequence shown here is derived from an EMBL/GenBank/DDBJ whole genome shotgun (WGS) entry which is preliminary data.</text>
</comment>
<evidence type="ECO:0000313" key="2">
    <source>
        <dbReference type="EMBL" id="MFC3580730.1"/>
    </source>
</evidence>
<evidence type="ECO:0000313" key="3">
    <source>
        <dbReference type="Proteomes" id="UP001595713"/>
    </source>
</evidence>
<reference evidence="3" key="1">
    <citation type="journal article" date="2019" name="Int. J. Syst. Evol. Microbiol.">
        <title>The Global Catalogue of Microorganisms (GCM) 10K type strain sequencing project: providing services to taxonomists for standard genome sequencing and annotation.</title>
        <authorList>
            <consortium name="The Broad Institute Genomics Platform"/>
            <consortium name="The Broad Institute Genome Sequencing Center for Infectious Disease"/>
            <person name="Wu L."/>
            <person name="Ma J."/>
        </authorList>
    </citation>
    <scope>NUCLEOTIDE SEQUENCE [LARGE SCALE GENOMIC DNA]</scope>
    <source>
        <strain evidence="3">KCTC 42739</strain>
    </source>
</reference>
<feature type="signal peptide" evidence="1">
    <location>
        <begin position="1"/>
        <end position="27"/>
    </location>
</feature>
<dbReference type="RefSeq" id="WP_261294105.1">
    <property type="nucleotide sequence ID" value="NZ_JANQBK010000005.1"/>
</dbReference>
<evidence type="ECO:0000256" key="1">
    <source>
        <dbReference type="SAM" id="SignalP"/>
    </source>
</evidence>
<protein>
    <submittedName>
        <fullName evidence="2">Heavy-metal-associated domain-containing protein</fullName>
    </submittedName>
</protein>
<accession>A0ABV7SVB8</accession>
<name>A0ABV7SVB8_9SPHN</name>
<keyword evidence="3" id="KW-1185">Reference proteome</keyword>
<dbReference type="Proteomes" id="UP001595713">
    <property type="component" value="Unassembled WGS sequence"/>
</dbReference>
<sequence length="419" mass="43502">MSARTPKTRLKIALALLLATGSGVLLAQDDDGGPQGYSMGDASGSYEVSGVEVDVTGKTAIQAREAGWRLAQRKGWVMLSQRLGGGGGGLSDGTLDAMVSGIVVENEQIGPNRYVARLGVLFNRGRAGSLLGVAGQSLRSSPMLVLPLQYSGGTGQIFEKRTDWAEAWTRYRTGNSVVDYVRPAGSGPDSLLLNLGQIGRPGRTWWRTILDQYGALDVLVPVVRLYRQWPGGPVIGAFEARHGPDNRLVSKFTLRVNTGDGLPALLDAGVKRIDESYQAALRGGLLNTDPGLSYVPPPPPGTVVEAPVADLPVDPATAAPTAATIAVNIQYDTPGVGAVSSGEAALRGIPGVRSAMTSSLALGGVSVMRVSFDGDPATLQAALEARGWTVQGAGNTLRIRRAVAPPPPAPAPADNATSG</sequence>
<keyword evidence="1" id="KW-0732">Signal</keyword>
<proteinExistence type="predicted"/>
<feature type="chain" id="PRO_5047538935" evidence="1">
    <location>
        <begin position="28"/>
        <end position="419"/>
    </location>
</feature>
<gene>
    <name evidence="2" type="ORF">ACFONA_11195</name>
</gene>
<dbReference type="EMBL" id="JBHRXP010000007">
    <property type="protein sequence ID" value="MFC3580730.1"/>
    <property type="molecule type" value="Genomic_DNA"/>
</dbReference>